<protein>
    <submittedName>
        <fullName evidence="1">Uncharacterized protein</fullName>
    </submittedName>
</protein>
<dbReference type="Proteomes" id="UP000012960">
    <property type="component" value="Unplaced"/>
</dbReference>
<evidence type="ECO:0000313" key="2">
    <source>
        <dbReference type="Proteomes" id="UP000012960"/>
    </source>
</evidence>
<name>A0A804JSN0_MUSAM</name>
<keyword evidence="2" id="KW-1185">Reference proteome</keyword>
<accession>A0A804JSN0</accession>
<reference evidence="1" key="1">
    <citation type="submission" date="2021-05" db="UniProtKB">
        <authorList>
            <consortium name="EnsemblPlants"/>
        </authorList>
    </citation>
    <scope>IDENTIFICATION</scope>
    <source>
        <strain evidence="1">subsp. malaccensis</strain>
    </source>
</reference>
<evidence type="ECO:0000313" key="1">
    <source>
        <dbReference type="EnsemblPlants" id="Ma07_p05900.1"/>
    </source>
</evidence>
<sequence length="58" mass="7005">MQATRKKKCNKRKSRSKFQLLSEAFLWRTQLKQCLGILGFEIHLSKTRYMKHIFKESC</sequence>
<dbReference type="EnsemblPlants" id="Ma07_t05900.1">
    <property type="protein sequence ID" value="Ma07_p05900.1"/>
    <property type="gene ID" value="Ma07_g05900"/>
</dbReference>
<organism evidence="1 2">
    <name type="scientific">Musa acuminata subsp. malaccensis</name>
    <name type="common">Wild banana</name>
    <name type="synonym">Musa malaccensis</name>
    <dbReference type="NCBI Taxonomy" id="214687"/>
    <lineage>
        <taxon>Eukaryota</taxon>
        <taxon>Viridiplantae</taxon>
        <taxon>Streptophyta</taxon>
        <taxon>Embryophyta</taxon>
        <taxon>Tracheophyta</taxon>
        <taxon>Spermatophyta</taxon>
        <taxon>Magnoliopsida</taxon>
        <taxon>Liliopsida</taxon>
        <taxon>Zingiberales</taxon>
        <taxon>Musaceae</taxon>
        <taxon>Musa</taxon>
    </lineage>
</organism>
<dbReference type="Gramene" id="Ma07_t05900.1">
    <property type="protein sequence ID" value="Ma07_p05900.1"/>
    <property type="gene ID" value="Ma07_g05900"/>
</dbReference>
<dbReference type="InParanoid" id="A0A804JSN0"/>
<proteinExistence type="predicted"/>
<dbReference type="AlphaFoldDB" id="A0A804JSN0"/>